<reference evidence="2" key="1">
    <citation type="journal article" date="2020" name="Nature">
        <title>Giant virus diversity and host interactions through global metagenomics.</title>
        <authorList>
            <person name="Schulz F."/>
            <person name="Roux S."/>
            <person name="Paez-Espino D."/>
            <person name="Jungbluth S."/>
            <person name="Walsh D.A."/>
            <person name="Denef V.J."/>
            <person name="McMahon K.D."/>
            <person name="Konstantinidis K.T."/>
            <person name="Eloe-Fadrosh E.A."/>
            <person name="Kyrpides N.C."/>
            <person name="Woyke T."/>
        </authorList>
    </citation>
    <scope>NUCLEOTIDE SEQUENCE</scope>
    <source>
        <strain evidence="2">GVMAG-M-3300023174-60</strain>
    </source>
</reference>
<keyword evidence="1" id="KW-0812">Transmembrane</keyword>
<protein>
    <submittedName>
        <fullName evidence="2">Uncharacterized protein</fullName>
    </submittedName>
</protein>
<proteinExistence type="predicted"/>
<organism evidence="2">
    <name type="scientific">viral metagenome</name>
    <dbReference type="NCBI Taxonomy" id="1070528"/>
    <lineage>
        <taxon>unclassified sequences</taxon>
        <taxon>metagenomes</taxon>
        <taxon>organismal metagenomes</taxon>
    </lineage>
</organism>
<keyword evidence="1" id="KW-0472">Membrane</keyword>
<dbReference type="AlphaFoldDB" id="A0A6C0DUW3"/>
<sequence>MSTILGPGGTQQIFDFSKSNLVLMVGGQILFIVFLLMIVFFGTVPLSFPADAVRNMISRNNSKS</sequence>
<evidence type="ECO:0000313" key="2">
    <source>
        <dbReference type="EMBL" id="QHT20424.1"/>
    </source>
</evidence>
<name>A0A6C0DUW3_9ZZZZ</name>
<accession>A0A6C0DUW3</accession>
<dbReference type="EMBL" id="MN739677">
    <property type="protein sequence ID" value="QHT20424.1"/>
    <property type="molecule type" value="Genomic_DNA"/>
</dbReference>
<keyword evidence="1" id="KW-1133">Transmembrane helix</keyword>
<feature type="transmembrane region" description="Helical" evidence="1">
    <location>
        <begin position="21"/>
        <end position="41"/>
    </location>
</feature>
<evidence type="ECO:0000256" key="1">
    <source>
        <dbReference type="SAM" id="Phobius"/>
    </source>
</evidence>